<protein>
    <submittedName>
        <fullName evidence="1">Uncharacterized protein</fullName>
    </submittedName>
</protein>
<organism evidence="1 2">
    <name type="scientific">Nocardia elegans</name>
    <dbReference type="NCBI Taxonomy" id="300029"/>
    <lineage>
        <taxon>Bacteria</taxon>
        <taxon>Bacillati</taxon>
        <taxon>Actinomycetota</taxon>
        <taxon>Actinomycetes</taxon>
        <taxon>Mycobacteriales</taxon>
        <taxon>Nocardiaceae</taxon>
        <taxon>Nocardia</taxon>
    </lineage>
</organism>
<accession>A0ABW6TLH4</accession>
<comment type="caution">
    <text evidence="1">The sequence shown here is derived from an EMBL/GenBank/DDBJ whole genome shotgun (WGS) entry which is preliminary data.</text>
</comment>
<proteinExistence type="predicted"/>
<gene>
    <name evidence="1" type="ORF">ACFYY5_29470</name>
</gene>
<evidence type="ECO:0000313" key="1">
    <source>
        <dbReference type="EMBL" id="MFF4026985.1"/>
    </source>
</evidence>
<keyword evidence="2" id="KW-1185">Reference proteome</keyword>
<sequence>MADDAEDQFCETIREFNELCNEMLTGISDIDSVIDDVLRPLYLDTADAYVRYRMGE</sequence>
<name>A0ABW6TLH4_9NOCA</name>
<dbReference type="RefSeq" id="WP_387132092.1">
    <property type="nucleotide sequence ID" value="NZ_JBIATK010000012.1"/>
</dbReference>
<reference evidence="1 2" key="1">
    <citation type="submission" date="2024-10" db="EMBL/GenBank/DDBJ databases">
        <title>The Natural Products Discovery Center: Release of the First 8490 Sequenced Strains for Exploring Actinobacteria Biosynthetic Diversity.</title>
        <authorList>
            <person name="Kalkreuter E."/>
            <person name="Kautsar S.A."/>
            <person name="Yang D."/>
            <person name="Bader C.D."/>
            <person name="Teijaro C.N."/>
            <person name="Fluegel L."/>
            <person name="Davis C.M."/>
            <person name="Simpson J.R."/>
            <person name="Lauterbach L."/>
            <person name="Steele A.D."/>
            <person name="Gui C."/>
            <person name="Meng S."/>
            <person name="Li G."/>
            <person name="Viehrig K."/>
            <person name="Ye F."/>
            <person name="Su P."/>
            <person name="Kiefer A.F."/>
            <person name="Nichols A."/>
            <person name="Cepeda A.J."/>
            <person name="Yan W."/>
            <person name="Fan B."/>
            <person name="Jiang Y."/>
            <person name="Adhikari A."/>
            <person name="Zheng C.-J."/>
            <person name="Schuster L."/>
            <person name="Cowan T.M."/>
            <person name="Smanski M.J."/>
            <person name="Chevrette M.G."/>
            <person name="De Carvalho L.P.S."/>
            <person name="Shen B."/>
        </authorList>
    </citation>
    <scope>NUCLEOTIDE SEQUENCE [LARGE SCALE GENOMIC DNA]</scope>
    <source>
        <strain evidence="1 2">NPDC001867</strain>
    </source>
</reference>
<dbReference type="EMBL" id="JBIATK010000012">
    <property type="protein sequence ID" value="MFF4026985.1"/>
    <property type="molecule type" value="Genomic_DNA"/>
</dbReference>
<evidence type="ECO:0000313" key="2">
    <source>
        <dbReference type="Proteomes" id="UP001602089"/>
    </source>
</evidence>
<dbReference type="Proteomes" id="UP001602089">
    <property type="component" value="Unassembled WGS sequence"/>
</dbReference>